<accession>A7SE30</accession>
<dbReference type="FunFam" id="1.10.150.40:FF:000005">
    <property type="entry name" value="Barrier-to-autointegration factor 1"/>
    <property type="match status" value="1"/>
</dbReference>
<keyword evidence="8" id="KW-1185">Reference proteome</keyword>
<evidence type="ECO:0000313" key="8">
    <source>
        <dbReference type="Proteomes" id="UP000001593"/>
    </source>
</evidence>
<proteinExistence type="inferred from homology"/>
<dbReference type="eggNOG" id="KOG4233">
    <property type="taxonomic scope" value="Eukaryota"/>
</dbReference>
<dbReference type="InterPro" id="IPR036617">
    <property type="entry name" value="BAF_sf"/>
</dbReference>
<reference evidence="7 8" key="1">
    <citation type="journal article" date="2007" name="Science">
        <title>Sea anemone genome reveals ancestral eumetazoan gene repertoire and genomic organization.</title>
        <authorList>
            <person name="Putnam N.H."/>
            <person name="Srivastava M."/>
            <person name="Hellsten U."/>
            <person name="Dirks B."/>
            <person name="Chapman J."/>
            <person name="Salamov A."/>
            <person name="Terry A."/>
            <person name="Shapiro H."/>
            <person name="Lindquist E."/>
            <person name="Kapitonov V.V."/>
            <person name="Jurka J."/>
            <person name="Genikhovich G."/>
            <person name="Grigoriev I.V."/>
            <person name="Lucas S.M."/>
            <person name="Steele R.E."/>
            <person name="Finnerty J.R."/>
            <person name="Technau U."/>
            <person name="Martindale M.Q."/>
            <person name="Rokhsar D.S."/>
        </authorList>
    </citation>
    <scope>NUCLEOTIDE SEQUENCE [LARGE SCALE GENOMIC DNA]</scope>
    <source>
        <strain evidence="8">CH2 X CH6</strain>
    </source>
</reference>
<dbReference type="GO" id="GO:0005634">
    <property type="term" value="C:nucleus"/>
    <property type="evidence" value="ECO:0000318"/>
    <property type="project" value="GO_Central"/>
</dbReference>
<evidence type="ECO:0000256" key="5">
    <source>
        <dbReference type="ARBA" id="ARBA00064955"/>
    </source>
</evidence>
<comment type="subunit">
    <text evidence="5">Interacts with emr-1 and lem-2. Interacts with lem-4l, leading to decreased phosphorylation by VRK1 and promoting dephosphorylation by protein phosphatase 2A (PP2A).</text>
</comment>
<dbReference type="SUPFAM" id="SSF47798">
    <property type="entry name" value="Barrier-to-autointegration factor, BAF"/>
    <property type="match status" value="1"/>
</dbReference>
<evidence type="ECO:0000256" key="3">
    <source>
        <dbReference type="ARBA" id="ARBA00023242"/>
    </source>
</evidence>
<organism evidence="7 8">
    <name type="scientific">Nematostella vectensis</name>
    <name type="common">Starlet sea anemone</name>
    <dbReference type="NCBI Taxonomy" id="45351"/>
    <lineage>
        <taxon>Eukaryota</taxon>
        <taxon>Metazoa</taxon>
        <taxon>Cnidaria</taxon>
        <taxon>Anthozoa</taxon>
        <taxon>Hexacorallia</taxon>
        <taxon>Actiniaria</taxon>
        <taxon>Edwardsiidae</taxon>
        <taxon>Nematostella</taxon>
    </lineage>
</organism>
<keyword evidence="2" id="KW-0238">DNA-binding</keyword>
<evidence type="ECO:0000256" key="4">
    <source>
        <dbReference type="ARBA" id="ARBA00038496"/>
    </source>
</evidence>
<dbReference type="PANTHER" id="PTHR47507:SF6">
    <property type="entry name" value="BARRIER-TO-AUTOINTEGRATION FACTOR"/>
    <property type="match status" value="1"/>
</dbReference>
<dbReference type="GO" id="GO:0051276">
    <property type="term" value="P:chromosome organization"/>
    <property type="evidence" value="ECO:0000318"/>
    <property type="project" value="GO_Central"/>
</dbReference>
<dbReference type="Pfam" id="PF02961">
    <property type="entry name" value="SAM_BAF"/>
    <property type="match status" value="1"/>
</dbReference>
<dbReference type="PhylomeDB" id="A7SE30"/>
<dbReference type="HOGENOM" id="CLU_167806_0_0_1"/>
<dbReference type="STRING" id="45351.A7SE30"/>
<keyword evidence="3" id="KW-0539">Nucleus</keyword>
<comment type="similarity">
    <text evidence="4">Belongs to the BAF family.</text>
</comment>
<protein>
    <recommendedName>
        <fullName evidence="6">Barrier-to-autointegration factor 1</fullName>
    </recommendedName>
</protein>
<sequence>MATIKNANFVSEPMGRKSVDKVPGIGPKHKKELARKGIHYAYQLLGEFLIRNMEKEKFEDYIMGIGANNKEKNDCYGAMKGWCDEHL</sequence>
<dbReference type="GO" id="GO:0003677">
    <property type="term" value="F:DNA binding"/>
    <property type="evidence" value="ECO:0000318"/>
    <property type="project" value="GO_Central"/>
</dbReference>
<evidence type="ECO:0000256" key="6">
    <source>
        <dbReference type="ARBA" id="ARBA00069025"/>
    </source>
</evidence>
<gene>
    <name evidence="7" type="ORF">NEMVEDRAFT_v1g114897</name>
</gene>
<dbReference type="OMA" id="FEDYIMG"/>
<name>A7SE30_NEMVE</name>
<dbReference type="Gene3D" id="1.10.150.40">
    <property type="entry name" value="Barrier-to-autointegration factor, BAF"/>
    <property type="match status" value="1"/>
</dbReference>
<comment type="subcellular location">
    <subcellularLocation>
        <location evidence="1">Nucleus</location>
    </subcellularLocation>
</comment>
<dbReference type="InParanoid" id="A7SE30"/>
<dbReference type="AlphaFoldDB" id="A7SE30"/>
<dbReference type="PANTHER" id="PTHR47507">
    <property type="entry name" value="BARRIER TO AUTOINTEGRATION FACTOR 2"/>
    <property type="match status" value="1"/>
</dbReference>
<dbReference type="InterPro" id="IPR051387">
    <property type="entry name" value="BAF"/>
</dbReference>
<evidence type="ECO:0000256" key="2">
    <source>
        <dbReference type="ARBA" id="ARBA00023125"/>
    </source>
</evidence>
<dbReference type="GO" id="GO:0000793">
    <property type="term" value="C:condensed chromosome"/>
    <property type="evidence" value="ECO:0000318"/>
    <property type="project" value="GO_Central"/>
</dbReference>
<dbReference type="EMBL" id="DS469634">
    <property type="protein sequence ID" value="EDO38037.1"/>
    <property type="molecule type" value="Genomic_DNA"/>
</dbReference>
<dbReference type="SMART" id="SM01023">
    <property type="entry name" value="BAF"/>
    <property type="match status" value="1"/>
</dbReference>
<dbReference type="InterPro" id="IPR004122">
    <property type="entry name" value="BAF_prot"/>
</dbReference>
<dbReference type="Proteomes" id="UP000001593">
    <property type="component" value="Unassembled WGS sequence"/>
</dbReference>
<evidence type="ECO:0000256" key="1">
    <source>
        <dbReference type="ARBA" id="ARBA00004123"/>
    </source>
</evidence>
<evidence type="ECO:0000313" key="7">
    <source>
        <dbReference type="EMBL" id="EDO38037.1"/>
    </source>
</evidence>